<evidence type="ECO:0000256" key="3">
    <source>
        <dbReference type="SAM" id="MobiDB-lite"/>
    </source>
</evidence>
<dbReference type="InterPro" id="IPR004995">
    <property type="entry name" value="Spore_Ger"/>
</dbReference>
<dbReference type="Pfam" id="PF03323">
    <property type="entry name" value="GerA"/>
    <property type="match status" value="1"/>
</dbReference>
<keyword evidence="4" id="KW-0812">Transmembrane</keyword>
<dbReference type="InterPro" id="IPR050768">
    <property type="entry name" value="UPF0353/GerABKA_families"/>
</dbReference>
<feature type="transmembrane region" description="Helical" evidence="4">
    <location>
        <begin position="446"/>
        <end position="466"/>
    </location>
</feature>
<accession>A0A383RDS0</accession>
<dbReference type="EMBL" id="LS992241">
    <property type="protein sequence ID" value="SYX84732.1"/>
    <property type="molecule type" value="Genomic_DNA"/>
</dbReference>
<reference evidence="6" key="1">
    <citation type="submission" date="2018-08" db="EMBL/GenBank/DDBJ databases">
        <authorList>
            <person name="Chevrot R."/>
        </authorList>
    </citation>
    <scope>NUCLEOTIDE SEQUENCE [LARGE SCALE GENOMIC DNA]</scope>
</reference>
<dbReference type="PANTHER" id="PTHR22550">
    <property type="entry name" value="SPORE GERMINATION PROTEIN"/>
    <property type="match status" value="1"/>
</dbReference>
<feature type="compositionally biased region" description="Basic and acidic residues" evidence="3">
    <location>
        <begin position="23"/>
        <end position="37"/>
    </location>
</feature>
<feature type="transmembrane region" description="Helical" evidence="4">
    <location>
        <begin position="473"/>
        <end position="496"/>
    </location>
</feature>
<dbReference type="Proteomes" id="UP000304148">
    <property type="component" value="Chromosome"/>
</dbReference>
<organism evidence="5 6">
    <name type="scientific">Paenibacillus alvei</name>
    <name type="common">Bacillus alvei</name>
    <dbReference type="NCBI Taxonomy" id="44250"/>
    <lineage>
        <taxon>Bacteria</taxon>
        <taxon>Bacillati</taxon>
        <taxon>Bacillota</taxon>
        <taxon>Bacilli</taxon>
        <taxon>Bacillales</taxon>
        <taxon>Paenibacillaceae</taxon>
        <taxon>Paenibacillus</taxon>
    </lineage>
</organism>
<dbReference type="AlphaFoldDB" id="A0A383RDS0"/>
<evidence type="ECO:0000313" key="5">
    <source>
        <dbReference type="EMBL" id="SYX84732.1"/>
    </source>
</evidence>
<evidence type="ECO:0000256" key="2">
    <source>
        <dbReference type="ARBA" id="ARBA00023136"/>
    </source>
</evidence>
<evidence type="ECO:0000256" key="1">
    <source>
        <dbReference type="ARBA" id="ARBA00005278"/>
    </source>
</evidence>
<keyword evidence="2 4" id="KW-0472">Membrane</keyword>
<dbReference type="PANTHER" id="PTHR22550:SF9">
    <property type="entry name" value="STAGE V SPORULATION PROTEIN AF"/>
    <property type="match status" value="1"/>
</dbReference>
<dbReference type="GO" id="GO:0009847">
    <property type="term" value="P:spore germination"/>
    <property type="evidence" value="ECO:0007669"/>
    <property type="project" value="InterPro"/>
</dbReference>
<comment type="similarity">
    <text evidence="1">Belongs to the GerABKA family.</text>
</comment>
<evidence type="ECO:0000313" key="6">
    <source>
        <dbReference type="Proteomes" id="UP000304148"/>
    </source>
</evidence>
<dbReference type="RefSeq" id="WP_138186572.1">
    <property type="nucleotide sequence ID" value="NZ_LS992241.1"/>
</dbReference>
<sequence length="553" mass="62387">MTEQQTEQESSHKDVLPPPNSKSPKEQSEDGGNHQHASEQGSLHDRKKQHEKSDTIEESIIYWQDKDEISKKLDETKRTLQQVVGLGESFDILLREMVFGERRVGLFYINGFAKDEVMTLILSRMSYLDKEEMSPNALKSLFERYIPHVQVERENKLSSVINKVLAGSSAFFIDHESSAIIVDCKSFPVRGLEEPSLERVVRGSRDGFGETLLTNVTLVRRRLRDPGLMYEMVQVGRRTRTDVCIAYIDDIADKRQVESVRNKIKAVNVDGLPLADKQLEEAIINKAWNPYPLVRYSERPDVVASHLMDGSIVIFVDTSPSVIILPTTFFDLCQHAEENRQTAFMGTYLRSVRFIGIFASLFILPLWLLLVIEPGLKPAALQIIGPQETGKIPLIFQFLIAELGVDLMRMAAVHTPSPLAIALGLLAAILVGDIAVKTGVFVNEVILYMAVAAVGMFATPSYELALANRIVRLVLLVAVALFRVPGLVIGTTVWLLWLTLHRSYNASYLWPFIPFNAKAMYNIIVRQPFLLMKTRPSLNQTRDNTKMPPRTKR</sequence>
<dbReference type="PIRSF" id="PIRSF005690">
    <property type="entry name" value="GerBA"/>
    <property type="match status" value="1"/>
</dbReference>
<feature type="transmembrane region" description="Helical" evidence="4">
    <location>
        <begin position="354"/>
        <end position="372"/>
    </location>
</feature>
<name>A0A383RDS0_PAEAL</name>
<dbReference type="GO" id="GO:0016020">
    <property type="term" value="C:membrane"/>
    <property type="evidence" value="ECO:0007669"/>
    <property type="project" value="InterPro"/>
</dbReference>
<evidence type="ECO:0000256" key="4">
    <source>
        <dbReference type="SAM" id="Phobius"/>
    </source>
</evidence>
<proteinExistence type="inferred from homology"/>
<feature type="region of interest" description="Disordered" evidence="3">
    <location>
        <begin position="1"/>
        <end position="54"/>
    </location>
</feature>
<feature type="transmembrane region" description="Helical" evidence="4">
    <location>
        <begin position="419"/>
        <end position="440"/>
    </location>
</feature>
<gene>
    <name evidence="5" type="primary">spoVAF</name>
    <name evidence="5" type="ORF">PBLR_13154</name>
</gene>
<keyword evidence="4" id="KW-1133">Transmembrane helix</keyword>
<protein>
    <submittedName>
        <fullName evidence="5">Stage V sporulation protein AF</fullName>
    </submittedName>
</protein>